<reference evidence="1" key="1">
    <citation type="journal article" date="2014" name="Front. Microbiol.">
        <title>High frequency of phylogenetically diverse reductive dehalogenase-homologous genes in deep subseafloor sedimentary metagenomes.</title>
        <authorList>
            <person name="Kawai M."/>
            <person name="Futagami T."/>
            <person name="Toyoda A."/>
            <person name="Takaki Y."/>
            <person name="Nishi S."/>
            <person name="Hori S."/>
            <person name="Arai W."/>
            <person name="Tsubouchi T."/>
            <person name="Morono Y."/>
            <person name="Uchiyama I."/>
            <person name="Ito T."/>
            <person name="Fujiyama A."/>
            <person name="Inagaki F."/>
            <person name="Takami H."/>
        </authorList>
    </citation>
    <scope>NUCLEOTIDE SEQUENCE</scope>
    <source>
        <strain evidence="1">Expedition CK06-06</strain>
    </source>
</reference>
<comment type="caution">
    <text evidence="1">The sequence shown here is derived from an EMBL/GenBank/DDBJ whole genome shotgun (WGS) entry which is preliminary data.</text>
</comment>
<gene>
    <name evidence="1" type="ORF">S03H2_41964</name>
</gene>
<proteinExistence type="predicted"/>
<accession>X1HX80</accession>
<dbReference type="AlphaFoldDB" id="X1HX80"/>
<feature type="non-terminal residue" evidence="1">
    <location>
        <position position="118"/>
    </location>
</feature>
<evidence type="ECO:0000313" key="1">
    <source>
        <dbReference type="EMBL" id="GAH74052.1"/>
    </source>
</evidence>
<sequence length="118" mass="13267">MSFARTSIKGLVFCDSRRAYRGLTLFTPVEGKGVWLIDMLGEFVNQWGMAYEPGCYGELLPNGTLLYAGRVDDGPLVDIKGAGGILLEVDWNSNVVWEYKDPYLHHAFYRMKNGNTLV</sequence>
<name>X1HX80_9ZZZZ</name>
<dbReference type="EMBL" id="BARU01026095">
    <property type="protein sequence ID" value="GAH74052.1"/>
    <property type="molecule type" value="Genomic_DNA"/>
</dbReference>
<organism evidence="1">
    <name type="scientific">marine sediment metagenome</name>
    <dbReference type="NCBI Taxonomy" id="412755"/>
    <lineage>
        <taxon>unclassified sequences</taxon>
        <taxon>metagenomes</taxon>
        <taxon>ecological metagenomes</taxon>
    </lineage>
</organism>
<protein>
    <submittedName>
        <fullName evidence="1">Uncharacterized protein</fullName>
    </submittedName>
</protein>